<gene>
    <name evidence="2" type="ORF">WOB96_11310</name>
</gene>
<dbReference type="Proteomes" id="UP001446205">
    <property type="component" value="Unassembled WGS sequence"/>
</dbReference>
<protein>
    <submittedName>
        <fullName evidence="2">Uncharacterized protein</fullName>
    </submittedName>
</protein>
<evidence type="ECO:0000313" key="3">
    <source>
        <dbReference type="Proteomes" id="UP001446205"/>
    </source>
</evidence>
<evidence type="ECO:0000256" key="1">
    <source>
        <dbReference type="SAM" id="MobiDB-lite"/>
    </source>
</evidence>
<dbReference type="RefSeq" id="WP_341371402.1">
    <property type="nucleotide sequence ID" value="NZ_JBBPCO010000011.1"/>
</dbReference>
<accession>A0ABU9DBJ3</accession>
<feature type="region of interest" description="Disordered" evidence="1">
    <location>
        <begin position="66"/>
        <end position="88"/>
    </location>
</feature>
<proteinExistence type="predicted"/>
<dbReference type="EMBL" id="JBBPCO010000011">
    <property type="protein sequence ID" value="MEK8090346.1"/>
    <property type="molecule type" value="Genomic_DNA"/>
</dbReference>
<evidence type="ECO:0000313" key="2">
    <source>
        <dbReference type="EMBL" id="MEK8090346.1"/>
    </source>
</evidence>
<keyword evidence="3" id="KW-1185">Reference proteome</keyword>
<name>A0ABU9DBJ3_9PROT</name>
<organism evidence="2 3">
    <name type="scientific">Thermithiobacillus plumbiphilus</name>
    <dbReference type="NCBI Taxonomy" id="1729899"/>
    <lineage>
        <taxon>Bacteria</taxon>
        <taxon>Pseudomonadati</taxon>
        <taxon>Pseudomonadota</taxon>
        <taxon>Acidithiobacillia</taxon>
        <taxon>Acidithiobacillales</taxon>
        <taxon>Thermithiobacillaceae</taxon>
        <taxon>Thermithiobacillus</taxon>
    </lineage>
</organism>
<reference evidence="2 3" key="1">
    <citation type="submission" date="2024-04" db="EMBL/GenBank/DDBJ databases">
        <authorList>
            <person name="Abashina T."/>
            <person name="Shaikin A."/>
        </authorList>
    </citation>
    <scope>NUCLEOTIDE SEQUENCE [LARGE SCALE GENOMIC DNA]</scope>
    <source>
        <strain evidence="2 3">AAFK</strain>
    </source>
</reference>
<sequence length="88" mass="9996">MIDIRMFIPSPGSAGLFCADEWQLQVPPKACIFRLPLAHICALRSKHTFCKKFQKYVFRPKTKVGKKERGAGEGPAAFLFQEPGWQGW</sequence>
<comment type="caution">
    <text evidence="2">The sequence shown here is derived from an EMBL/GenBank/DDBJ whole genome shotgun (WGS) entry which is preliminary data.</text>
</comment>